<dbReference type="HAMAP" id="MF_04133">
    <property type="entry name" value="CAPSID_LAMBDA"/>
    <property type="match status" value="1"/>
</dbReference>
<gene>
    <name evidence="1" type="ORF">HKD24_09325</name>
</gene>
<dbReference type="Proteomes" id="UP000623107">
    <property type="component" value="Unassembled WGS sequence"/>
</dbReference>
<dbReference type="Gene3D" id="3.30.1930.10">
    <property type="entry name" value="capsid protein of prophage domain"/>
    <property type="match status" value="1"/>
</dbReference>
<keyword evidence="2" id="KW-1185">Reference proteome</keyword>
<reference evidence="1" key="1">
    <citation type="submission" date="2020-04" db="EMBL/GenBank/DDBJ databases">
        <authorList>
            <person name="Sombolestani A."/>
        </authorList>
    </citation>
    <scope>NUCLEOTIDE SEQUENCE</scope>
    <source>
        <strain evidence="1">LMG 31484</strain>
    </source>
</reference>
<evidence type="ECO:0000313" key="2">
    <source>
        <dbReference type="Proteomes" id="UP000623107"/>
    </source>
</evidence>
<comment type="caution">
    <text evidence="1">The sequence shown here is derived from an EMBL/GenBank/DDBJ whole genome shotgun (WGS) entry which is preliminary data.</text>
</comment>
<reference evidence="1" key="2">
    <citation type="submission" date="2020-11" db="EMBL/GenBank/DDBJ databases">
        <title>Description of novel Gluconobacter species.</title>
        <authorList>
            <person name="Cleenwerck I."/>
            <person name="Cnockaert M."/>
            <person name="Borremans W."/>
            <person name="Wieme A.D."/>
            <person name="De Vuyst L."/>
            <person name="Vandamme P."/>
        </authorList>
    </citation>
    <scope>NUCLEOTIDE SEQUENCE</scope>
    <source>
        <strain evidence="1">LMG 31484</strain>
    </source>
</reference>
<organism evidence="1 2">
    <name type="scientific">Gluconobacter vitians</name>
    <dbReference type="NCBI Taxonomy" id="2728102"/>
    <lineage>
        <taxon>Bacteria</taxon>
        <taxon>Pseudomonadati</taxon>
        <taxon>Pseudomonadota</taxon>
        <taxon>Alphaproteobacteria</taxon>
        <taxon>Acetobacterales</taxon>
        <taxon>Acetobacteraceae</taxon>
        <taxon>Gluconobacter</taxon>
    </lineage>
</organism>
<accession>A0ABR9Y651</accession>
<dbReference type="InterPro" id="IPR005564">
    <property type="entry name" value="Major_capsid_GpE"/>
</dbReference>
<name>A0ABR9Y651_9PROT</name>
<dbReference type="EMBL" id="JABCQG010000010">
    <property type="protein sequence ID" value="MBF0859414.1"/>
    <property type="molecule type" value="Genomic_DNA"/>
</dbReference>
<protein>
    <submittedName>
        <fullName evidence="1">Major capsid protein</fullName>
    </submittedName>
</protein>
<evidence type="ECO:0000313" key="1">
    <source>
        <dbReference type="EMBL" id="MBF0859414.1"/>
    </source>
</evidence>
<sequence length="354" mass="38908">MLGVYSIAELVYSVRNLKTASTFLLDHNFPNMIESTAPEVAIDVDVGKRRMAPFCSPLVEGKPVASRKFTTNLFRPPYIKDLRNPDLLKPVRRQIGERIGGALTPMQRLEANLQWEIEDQIDMIDRRCEWMAAQALSTGKITVTGDGYPDPIEIDFNRDPALTVALTGAAQWGQAGIYPSDYILQWAQTVLQKSGSFPTEITFTTSAWNAFKNDVKVLNSIIWPGKVGGSTIELGGRIEQGGVYMGRWGQFDLYLYNDWYVDPDTDEENPMLIDGTILMGGAGVEGTRAFGMIMDPDFAYGPLAYAPKIWTEKNPALINMLMQSAPIMIPSRVNASFAATVMAPGAGVPGPTGV</sequence>
<proteinExistence type="inferred from homology"/>
<dbReference type="Pfam" id="PF03864">
    <property type="entry name" value="Phage_cap_E"/>
    <property type="match status" value="1"/>
</dbReference>
<dbReference type="Gene3D" id="3.15.30.10">
    <property type="entry name" value="putative capsid protein of prophage domain like"/>
    <property type="match status" value="1"/>
</dbReference>